<keyword evidence="1" id="KW-0812">Transmembrane</keyword>
<accession>K5W353</accession>
<reference evidence="2 3" key="1">
    <citation type="journal article" date="2012" name="BMC Genomics">
        <title>Comparative genomics of the white-rot fungi, Phanerochaete carnosa and P. chrysosporium, to elucidate the genetic basis of the distinct wood types they colonize.</title>
        <authorList>
            <person name="Suzuki H."/>
            <person name="MacDonald J."/>
            <person name="Syed K."/>
            <person name="Salamov A."/>
            <person name="Hori C."/>
            <person name="Aerts A."/>
            <person name="Henrissat B."/>
            <person name="Wiebenga A."/>
            <person name="vanKuyk P.A."/>
            <person name="Barry K."/>
            <person name="Lindquist E."/>
            <person name="LaButti K."/>
            <person name="Lapidus A."/>
            <person name="Lucas S."/>
            <person name="Coutinho P."/>
            <person name="Gong Y."/>
            <person name="Samejima M."/>
            <person name="Mahadevan R."/>
            <person name="Abou-Zaid M."/>
            <person name="de Vries R.P."/>
            <person name="Igarashi K."/>
            <person name="Yadav J.S."/>
            <person name="Grigoriev I.V."/>
            <person name="Master E.R."/>
        </authorList>
    </citation>
    <scope>NUCLEOTIDE SEQUENCE [LARGE SCALE GENOMIC DNA]</scope>
    <source>
        <strain evidence="2 3">HHB-10118-sp</strain>
    </source>
</reference>
<gene>
    <name evidence="2" type="ORF">PHACADRAFT_259614</name>
</gene>
<keyword evidence="1" id="KW-1133">Transmembrane helix</keyword>
<dbReference type="RefSeq" id="XP_007398021.1">
    <property type="nucleotide sequence ID" value="XM_007397959.1"/>
</dbReference>
<sequence length="104" mass="10902">MPLHSVRAAQSFSTNTARYPASASQVAGVDVPFAVATTCKSLSTTRPVAHNPAASRKSFRTVLDGRESLAVSTCGRLASLAKAARSRPILAVVVIIIVIITVRI</sequence>
<proteinExistence type="predicted"/>
<name>K5W353_PHACS</name>
<dbReference type="GeneID" id="18917472"/>
<dbReference type="InParanoid" id="K5W353"/>
<organism evidence="2 3">
    <name type="scientific">Phanerochaete carnosa (strain HHB-10118-sp)</name>
    <name type="common">White-rot fungus</name>
    <name type="synonym">Peniophora carnosa</name>
    <dbReference type="NCBI Taxonomy" id="650164"/>
    <lineage>
        <taxon>Eukaryota</taxon>
        <taxon>Fungi</taxon>
        <taxon>Dikarya</taxon>
        <taxon>Basidiomycota</taxon>
        <taxon>Agaricomycotina</taxon>
        <taxon>Agaricomycetes</taxon>
        <taxon>Polyporales</taxon>
        <taxon>Phanerochaetaceae</taxon>
        <taxon>Phanerochaete</taxon>
    </lineage>
</organism>
<dbReference type="EMBL" id="JH930474">
    <property type="protein sequence ID" value="EKM53329.1"/>
    <property type="molecule type" value="Genomic_DNA"/>
</dbReference>
<keyword evidence="3" id="KW-1185">Reference proteome</keyword>
<evidence type="ECO:0000313" key="2">
    <source>
        <dbReference type="EMBL" id="EKM53329.1"/>
    </source>
</evidence>
<evidence type="ECO:0000256" key="1">
    <source>
        <dbReference type="SAM" id="Phobius"/>
    </source>
</evidence>
<dbReference type="HOGENOM" id="CLU_2251015_0_0_1"/>
<feature type="transmembrane region" description="Helical" evidence="1">
    <location>
        <begin position="86"/>
        <end position="102"/>
    </location>
</feature>
<dbReference type="Proteomes" id="UP000008370">
    <property type="component" value="Unassembled WGS sequence"/>
</dbReference>
<protein>
    <submittedName>
        <fullName evidence="2">Uncharacterized protein</fullName>
    </submittedName>
</protein>
<dbReference type="AlphaFoldDB" id="K5W353"/>
<dbReference type="KEGG" id="pco:PHACADRAFT_259614"/>
<evidence type="ECO:0000313" key="3">
    <source>
        <dbReference type="Proteomes" id="UP000008370"/>
    </source>
</evidence>
<keyword evidence="1" id="KW-0472">Membrane</keyword>